<dbReference type="InterPro" id="IPR016169">
    <property type="entry name" value="FAD-bd_PCMH_sub2"/>
</dbReference>
<evidence type="ECO:0000313" key="14">
    <source>
        <dbReference type="EMBL" id="KAB1643555.1"/>
    </source>
</evidence>
<dbReference type="CDD" id="cd04590">
    <property type="entry name" value="CBS_pair_CorC_HlyC_assoc"/>
    <property type="match status" value="1"/>
</dbReference>
<dbReference type="Gene3D" id="3.10.580.10">
    <property type="entry name" value="CBS-domain"/>
    <property type="match status" value="1"/>
</dbReference>
<evidence type="ECO:0000256" key="1">
    <source>
        <dbReference type="ARBA" id="ARBA00004651"/>
    </source>
</evidence>
<dbReference type="Proteomes" id="UP000433493">
    <property type="component" value="Unassembled WGS sequence"/>
</dbReference>
<dbReference type="PANTHER" id="PTHR43099">
    <property type="entry name" value="UPF0053 PROTEIN YRKA"/>
    <property type="match status" value="1"/>
</dbReference>
<sequence length="451" mass="49209">MDWILLAVGFLLCVGTGIFVATEFTLVNLDRHELEARKAKGEKRLGPVISALKETSTHLSSAQLGITLTTLLTGYTMEPAISNLLGDWLLAIGIGEDWVSGVGTVIAMVVATFLSMVVGELIPKNFALALPDTLAKIVVPAQNAFTAVFRPAITGLNGSANWLIRRMGIEPKEELSGARTAEELSSLVRRSALVGVLDTDKAVLLNRTLRFSEHTADEVMTPRPRVTVIGADASVAELIELAHVTGYSRFPVIGEDIDDVTGIAHLKYAVAVPRERRASVPVGAIKTDAVFVPETIALDALLGEVRGEGYQLAIVLDEYGGTAGIVTLEDLVEEIVGDLVDEHDRAHVDIIRSRDRISFDGLLRPDELRERLNIHIDEDGPYETVAGFMMHQLARVPSLGEQIGMDEGTLTVEEMDGRRISRIGFVPNDTYETREERIRREREADEKGGRS</sequence>
<keyword evidence="8 10" id="KW-0472">Membrane</keyword>
<keyword evidence="5" id="KW-0677">Repeat</keyword>
<evidence type="ECO:0000256" key="8">
    <source>
        <dbReference type="ARBA" id="ARBA00023136"/>
    </source>
</evidence>
<evidence type="ECO:0000256" key="11">
    <source>
        <dbReference type="SAM" id="Phobius"/>
    </source>
</evidence>
<name>A0A7J5BBS3_9MICO</name>
<evidence type="ECO:0000256" key="3">
    <source>
        <dbReference type="ARBA" id="ARBA00022475"/>
    </source>
</evidence>
<keyword evidence="6 10" id="KW-1133">Transmembrane helix</keyword>
<feature type="transmembrane region" description="Helical" evidence="11">
    <location>
        <begin position="98"/>
        <end position="118"/>
    </location>
</feature>
<comment type="similarity">
    <text evidence="2">Belongs to the UPF0053 family.</text>
</comment>
<dbReference type="PANTHER" id="PTHR43099:SF6">
    <property type="entry name" value="UPF0053 PROTEIN RV1842C"/>
    <property type="match status" value="1"/>
</dbReference>
<dbReference type="GO" id="GO:0005886">
    <property type="term" value="C:plasma membrane"/>
    <property type="evidence" value="ECO:0007669"/>
    <property type="project" value="UniProtKB-SubCell"/>
</dbReference>
<dbReference type="Pfam" id="PF03471">
    <property type="entry name" value="CorC_HlyC"/>
    <property type="match status" value="1"/>
</dbReference>
<dbReference type="RefSeq" id="WP_158051970.1">
    <property type="nucleotide sequence ID" value="NZ_WBKB01000003.1"/>
</dbReference>
<dbReference type="InterPro" id="IPR051676">
    <property type="entry name" value="UPF0053_domain"/>
</dbReference>
<evidence type="ECO:0000256" key="10">
    <source>
        <dbReference type="PROSITE-ProRule" id="PRU01193"/>
    </source>
</evidence>
<feature type="domain" description="CBS" evidence="12">
    <location>
        <begin position="285"/>
        <end position="342"/>
    </location>
</feature>
<dbReference type="SUPFAM" id="SSF56176">
    <property type="entry name" value="FAD-binding/transporter-associated domain-like"/>
    <property type="match status" value="1"/>
</dbReference>
<dbReference type="PROSITE" id="PS51371">
    <property type="entry name" value="CBS"/>
    <property type="match status" value="1"/>
</dbReference>
<evidence type="ECO:0000256" key="5">
    <source>
        <dbReference type="ARBA" id="ARBA00022737"/>
    </source>
</evidence>
<dbReference type="Gene3D" id="3.30.465.10">
    <property type="match status" value="1"/>
</dbReference>
<dbReference type="Pfam" id="PF01595">
    <property type="entry name" value="CNNM"/>
    <property type="match status" value="1"/>
</dbReference>
<keyword evidence="15" id="KW-1185">Reference proteome</keyword>
<evidence type="ECO:0000313" key="15">
    <source>
        <dbReference type="Proteomes" id="UP000433493"/>
    </source>
</evidence>
<dbReference type="SMART" id="SM01091">
    <property type="entry name" value="CorC_HlyC"/>
    <property type="match status" value="1"/>
</dbReference>
<dbReference type="SUPFAM" id="SSF54631">
    <property type="entry name" value="CBS-domain pair"/>
    <property type="match status" value="1"/>
</dbReference>
<evidence type="ECO:0000256" key="7">
    <source>
        <dbReference type="ARBA" id="ARBA00023122"/>
    </source>
</evidence>
<evidence type="ECO:0000256" key="6">
    <source>
        <dbReference type="ARBA" id="ARBA00022989"/>
    </source>
</evidence>
<dbReference type="InterPro" id="IPR000644">
    <property type="entry name" value="CBS_dom"/>
</dbReference>
<accession>A0A7J5BBS3</accession>
<dbReference type="InterPro" id="IPR044751">
    <property type="entry name" value="Ion_transp-like_CBS"/>
</dbReference>
<comment type="subcellular location">
    <subcellularLocation>
        <location evidence="1">Cell membrane</location>
        <topology evidence="1">Multi-pass membrane protein</topology>
    </subcellularLocation>
</comment>
<dbReference type="InterPro" id="IPR002550">
    <property type="entry name" value="CNNM"/>
</dbReference>
<dbReference type="PROSITE" id="PS51846">
    <property type="entry name" value="CNNM"/>
    <property type="match status" value="1"/>
</dbReference>
<reference evidence="14 15" key="1">
    <citation type="submission" date="2019-09" db="EMBL/GenBank/DDBJ databases">
        <title>Phylogeny of genus Pseudoclavibacter and closely related genus.</title>
        <authorList>
            <person name="Li Y."/>
        </authorList>
    </citation>
    <scope>NUCLEOTIDE SEQUENCE [LARGE SCALE GENOMIC DNA]</scope>
    <source>
        <strain evidence="14 15">KCTC 13959</strain>
    </source>
</reference>
<evidence type="ECO:0000256" key="9">
    <source>
        <dbReference type="PROSITE-ProRule" id="PRU00703"/>
    </source>
</evidence>
<dbReference type="InterPro" id="IPR005170">
    <property type="entry name" value="Transptr-assoc_dom"/>
</dbReference>
<keyword evidence="4 10" id="KW-0812">Transmembrane</keyword>
<keyword evidence="7 9" id="KW-0129">CBS domain</keyword>
<proteinExistence type="inferred from homology"/>
<evidence type="ECO:0000259" key="13">
    <source>
        <dbReference type="PROSITE" id="PS51846"/>
    </source>
</evidence>
<gene>
    <name evidence="14" type="ORF">F8O05_06635</name>
</gene>
<dbReference type="InterPro" id="IPR046342">
    <property type="entry name" value="CBS_dom_sf"/>
</dbReference>
<comment type="caution">
    <text evidence="14">The sequence shown here is derived from an EMBL/GenBank/DDBJ whole genome shotgun (WGS) entry which is preliminary data.</text>
</comment>
<dbReference type="AlphaFoldDB" id="A0A7J5BBS3"/>
<protein>
    <submittedName>
        <fullName evidence="14">HlyC/CorC family transporter</fullName>
    </submittedName>
</protein>
<dbReference type="EMBL" id="WBKB01000003">
    <property type="protein sequence ID" value="KAB1643555.1"/>
    <property type="molecule type" value="Genomic_DNA"/>
</dbReference>
<keyword evidence="3" id="KW-1003">Cell membrane</keyword>
<evidence type="ECO:0000256" key="2">
    <source>
        <dbReference type="ARBA" id="ARBA00006337"/>
    </source>
</evidence>
<dbReference type="GO" id="GO:0050660">
    <property type="term" value="F:flavin adenine dinucleotide binding"/>
    <property type="evidence" value="ECO:0007669"/>
    <property type="project" value="InterPro"/>
</dbReference>
<evidence type="ECO:0000259" key="12">
    <source>
        <dbReference type="PROSITE" id="PS51371"/>
    </source>
</evidence>
<dbReference type="Pfam" id="PF00571">
    <property type="entry name" value="CBS"/>
    <property type="match status" value="2"/>
</dbReference>
<feature type="domain" description="CNNM transmembrane" evidence="13">
    <location>
        <begin position="1"/>
        <end position="201"/>
    </location>
</feature>
<dbReference type="OrthoDB" id="110231at2"/>
<evidence type="ECO:0000256" key="4">
    <source>
        <dbReference type="ARBA" id="ARBA00022692"/>
    </source>
</evidence>
<organism evidence="14 15">
    <name type="scientific">Gulosibacter chungangensis</name>
    <dbReference type="NCBI Taxonomy" id="979746"/>
    <lineage>
        <taxon>Bacteria</taxon>
        <taxon>Bacillati</taxon>
        <taxon>Actinomycetota</taxon>
        <taxon>Actinomycetes</taxon>
        <taxon>Micrococcales</taxon>
        <taxon>Microbacteriaceae</taxon>
        <taxon>Gulosibacter</taxon>
    </lineage>
</organism>
<dbReference type="InterPro" id="IPR036318">
    <property type="entry name" value="FAD-bd_PCMH-like_sf"/>
</dbReference>